<dbReference type="RefSeq" id="WP_244531925.1">
    <property type="nucleotide sequence ID" value="NZ_FOSP01000027.1"/>
</dbReference>
<dbReference type="InterPro" id="IPR006260">
    <property type="entry name" value="TonB/TolA_C"/>
</dbReference>
<reference evidence="13" key="1">
    <citation type="submission" date="2016-10" db="EMBL/GenBank/DDBJ databases">
        <authorList>
            <person name="Varghese N."/>
            <person name="Submissions S."/>
        </authorList>
    </citation>
    <scope>NUCLEOTIDE SEQUENCE [LARGE SCALE GENOMIC DNA]</scope>
    <source>
        <strain evidence="13">Nm69</strain>
    </source>
</reference>
<dbReference type="GO" id="GO:0098797">
    <property type="term" value="C:plasma membrane protein complex"/>
    <property type="evidence" value="ECO:0007669"/>
    <property type="project" value="TreeGrafter"/>
</dbReference>
<dbReference type="GO" id="GO:0015031">
    <property type="term" value="P:protein transport"/>
    <property type="evidence" value="ECO:0007669"/>
    <property type="project" value="UniProtKB-UniRule"/>
</dbReference>
<accession>A0A1I4EC66</accession>
<feature type="transmembrane region" description="Helical" evidence="10">
    <location>
        <begin position="21"/>
        <end position="40"/>
    </location>
</feature>
<dbReference type="AlphaFoldDB" id="A0A1I4EC66"/>
<keyword evidence="7 10" id="KW-0653">Protein transport</keyword>
<dbReference type="Pfam" id="PF03544">
    <property type="entry name" value="TonB_C"/>
    <property type="match status" value="1"/>
</dbReference>
<proteinExistence type="inferred from homology"/>
<gene>
    <name evidence="12" type="ORF">SAMN05216302_102734</name>
</gene>
<dbReference type="STRING" id="52441.SAMN05216302_102734"/>
<protein>
    <recommendedName>
        <fullName evidence="10">Protein TonB</fullName>
    </recommendedName>
</protein>
<dbReference type="InterPro" id="IPR003538">
    <property type="entry name" value="TonB"/>
</dbReference>
<dbReference type="PANTHER" id="PTHR33446:SF2">
    <property type="entry name" value="PROTEIN TONB"/>
    <property type="match status" value="1"/>
</dbReference>
<dbReference type="Proteomes" id="UP000199533">
    <property type="component" value="Unassembled WGS sequence"/>
</dbReference>
<dbReference type="GO" id="GO:0055085">
    <property type="term" value="P:transmembrane transport"/>
    <property type="evidence" value="ECO:0007669"/>
    <property type="project" value="InterPro"/>
</dbReference>
<comment type="function">
    <text evidence="10">Interacts with outer membrane receptor proteins that carry out high-affinity binding and energy dependent uptake into the periplasmic space of specific substrates. It could act to transduce energy from the cytoplasmic membrane to specific energy-requiring processes in the outer membrane, resulting in the release into the periplasm of ligands bound by these outer membrane proteins.</text>
</comment>
<sequence>METITTMTSTNQKGFNGKHRAATFSMLIGPVLVFSLILAMNQFIGKVDKTLGQEITEISIVKQIQEQPKKEIKKVEPPRRITPSQAPAPFTGLDTALSGIDLGLLGFNAGQLGNLDDSLIGNKGNVVMTADLVDVPPKAISQSAFRYPPSAKKNGVKGYVVLSILVSEKGSVDQVQVLESNPSGVFDAAALQGIRSWQFEPAKYQGDVVKVWAKQRIRFDLS</sequence>
<dbReference type="Gene3D" id="3.30.1150.10">
    <property type="match status" value="1"/>
</dbReference>
<keyword evidence="9 10" id="KW-0472">Membrane</keyword>
<evidence type="ECO:0000256" key="5">
    <source>
        <dbReference type="ARBA" id="ARBA00022519"/>
    </source>
</evidence>
<dbReference type="GO" id="GO:0015891">
    <property type="term" value="P:siderophore transport"/>
    <property type="evidence" value="ECO:0007669"/>
    <property type="project" value="InterPro"/>
</dbReference>
<evidence type="ECO:0000256" key="8">
    <source>
        <dbReference type="ARBA" id="ARBA00022989"/>
    </source>
</evidence>
<dbReference type="GO" id="GO:0031992">
    <property type="term" value="F:energy transducer activity"/>
    <property type="evidence" value="ECO:0007669"/>
    <property type="project" value="InterPro"/>
</dbReference>
<evidence type="ECO:0000259" key="11">
    <source>
        <dbReference type="PROSITE" id="PS52015"/>
    </source>
</evidence>
<evidence type="ECO:0000256" key="6">
    <source>
        <dbReference type="ARBA" id="ARBA00022692"/>
    </source>
</evidence>
<evidence type="ECO:0000313" key="13">
    <source>
        <dbReference type="Proteomes" id="UP000199533"/>
    </source>
</evidence>
<dbReference type="PRINTS" id="PR01374">
    <property type="entry name" value="TONBPROTEIN"/>
</dbReference>
<dbReference type="PANTHER" id="PTHR33446">
    <property type="entry name" value="PROTEIN TONB-RELATED"/>
    <property type="match status" value="1"/>
</dbReference>
<keyword evidence="8 10" id="KW-1133">Transmembrane helix</keyword>
<keyword evidence="13" id="KW-1185">Reference proteome</keyword>
<evidence type="ECO:0000256" key="2">
    <source>
        <dbReference type="ARBA" id="ARBA00006555"/>
    </source>
</evidence>
<evidence type="ECO:0000256" key="1">
    <source>
        <dbReference type="ARBA" id="ARBA00004383"/>
    </source>
</evidence>
<keyword evidence="4 10" id="KW-1003">Cell membrane</keyword>
<dbReference type="EMBL" id="FOSP01000027">
    <property type="protein sequence ID" value="SFL03394.1"/>
    <property type="molecule type" value="Genomic_DNA"/>
</dbReference>
<keyword evidence="6 10" id="KW-0812">Transmembrane</keyword>
<evidence type="ECO:0000256" key="3">
    <source>
        <dbReference type="ARBA" id="ARBA00022448"/>
    </source>
</evidence>
<name>A0A1I4EC66_9PROT</name>
<organism evidence="12 13">
    <name type="scientific">Nitrosomonas aestuarii</name>
    <dbReference type="NCBI Taxonomy" id="52441"/>
    <lineage>
        <taxon>Bacteria</taxon>
        <taxon>Pseudomonadati</taxon>
        <taxon>Pseudomonadota</taxon>
        <taxon>Betaproteobacteria</taxon>
        <taxon>Nitrosomonadales</taxon>
        <taxon>Nitrosomonadaceae</taxon>
        <taxon>Nitrosomonas</taxon>
    </lineage>
</organism>
<dbReference type="InterPro" id="IPR037682">
    <property type="entry name" value="TonB_C"/>
</dbReference>
<dbReference type="PROSITE" id="PS52015">
    <property type="entry name" value="TONB_CTD"/>
    <property type="match status" value="1"/>
</dbReference>
<keyword evidence="5 10" id="KW-0997">Cell inner membrane</keyword>
<evidence type="ECO:0000256" key="9">
    <source>
        <dbReference type="ARBA" id="ARBA00023136"/>
    </source>
</evidence>
<evidence type="ECO:0000256" key="4">
    <source>
        <dbReference type="ARBA" id="ARBA00022475"/>
    </source>
</evidence>
<comment type="subcellular location">
    <subcellularLocation>
        <location evidence="1 10">Cell inner membrane</location>
        <topology evidence="1 10">Single-pass membrane protein</topology>
        <orientation evidence="1 10">Periplasmic side</orientation>
    </subcellularLocation>
</comment>
<evidence type="ECO:0000256" key="10">
    <source>
        <dbReference type="RuleBase" id="RU362123"/>
    </source>
</evidence>
<evidence type="ECO:0000313" key="12">
    <source>
        <dbReference type="EMBL" id="SFL03394.1"/>
    </source>
</evidence>
<evidence type="ECO:0000256" key="7">
    <source>
        <dbReference type="ARBA" id="ARBA00022927"/>
    </source>
</evidence>
<dbReference type="NCBIfam" id="TIGR01352">
    <property type="entry name" value="tonB_Cterm"/>
    <property type="match status" value="1"/>
</dbReference>
<keyword evidence="10" id="KW-0735">Signal-anchor</keyword>
<comment type="similarity">
    <text evidence="2 10">Belongs to the TonB family.</text>
</comment>
<dbReference type="GO" id="GO:0030288">
    <property type="term" value="C:outer membrane-bounded periplasmic space"/>
    <property type="evidence" value="ECO:0007669"/>
    <property type="project" value="InterPro"/>
</dbReference>
<dbReference type="InterPro" id="IPR051045">
    <property type="entry name" value="TonB-dependent_transducer"/>
</dbReference>
<keyword evidence="3 10" id="KW-0813">Transport</keyword>
<feature type="domain" description="TonB C-terminal" evidence="11">
    <location>
        <begin position="132"/>
        <end position="222"/>
    </location>
</feature>
<dbReference type="SUPFAM" id="SSF74653">
    <property type="entry name" value="TolA/TonB C-terminal domain"/>
    <property type="match status" value="1"/>
</dbReference>